<accession>A0A8S1HBF6</accession>
<dbReference type="AlphaFoldDB" id="A0A8S1HBF6"/>
<sequence length="202" mass="23404">MEEKESRMKTRQEPGLPAEYGKRRGLVCVEILCDDDVTACGTFEEEPCRTQRRRRRRRKSSAQRSISLDVATDLMKPVRDSATTGREITEFTSTCATFHAEGPLPLDGARIKSRERREEDGLQKVVVRAVDRMMTDRSLGLRGPFRKWADRGSCMQMRQLRHTMFLVFNEFRRGKQETDGRTAVKYPYPLGIEPLWHGRLSH</sequence>
<name>A0A8S1HBF6_9PELO</name>
<protein>
    <submittedName>
        <fullName evidence="1">Uncharacterized protein</fullName>
    </submittedName>
</protein>
<comment type="caution">
    <text evidence="1">The sequence shown here is derived from an EMBL/GenBank/DDBJ whole genome shotgun (WGS) entry which is preliminary data.</text>
</comment>
<evidence type="ECO:0000313" key="2">
    <source>
        <dbReference type="Proteomes" id="UP000835052"/>
    </source>
</evidence>
<gene>
    <name evidence="1" type="ORF">CAUJ_LOCUS8713</name>
</gene>
<keyword evidence="2" id="KW-1185">Reference proteome</keyword>
<dbReference type="EMBL" id="CAJGYM010000030">
    <property type="protein sequence ID" value="CAD6192794.1"/>
    <property type="molecule type" value="Genomic_DNA"/>
</dbReference>
<proteinExistence type="predicted"/>
<dbReference type="Proteomes" id="UP000835052">
    <property type="component" value="Unassembled WGS sequence"/>
</dbReference>
<reference evidence="1" key="1">
    <citation type="submission" date="2020-10" db="EMBL/GenBank/DDBJ databases">
        <authorList>
            <person name="Kikuchi T."/>
        </authorList>
    </citation>
    <scope>NUCLEOTIDE SEQUENCE</scope>
    <source>
        <strain evidence="1">NKZ352</strain>
    </source>
</reference>
<organism evidence="1 2">
    <name type="scientific">Caenorhabditis auriculariae</name>
    <dbReference type="NCBI Taxonomy" id="2777116"/>
    <lineage>
        <taxon>Eukaryota</taxon>
        <taxon>Metazoa</taxon>
        <taxon>Ecdysozoa</taxon>
        <taxon>Nematoda</taxon>
        <taxon>Chromadorea</taxon>
        <taxon>Rhabditida</taxon>
        <taxon>Rhabditina</taxon>
        <taxon>Rhabditomorpha</taxon>
        <taxon>Rhabditoidea</taxon>
        <taxon>Rhabditidae</taxon>
        <taxon>Peloderinae</taxon>
        <taxon>Caenorhabditis</taxon>
    </lineage>
</organism>
<evidence type="ECO:0000313" key="1">
    <source>
        <dbReference type="EMBL" id="CAD6192794.1"/>
    </source>
</evidence>